<dbReference type="Proteomes" id="UP000524404">
    <property type="component" value="Unassembled WGS sequence"/>
</dbReference>
<evidence type="ECO:0000313" key="2">
    <source>
        <dbReference type="Proteomes" id="UP000524404"/>
    </source>
</evidence>
<gene>
    <name evidence="1" type="ORF">HNP25_001869</name>
</gene>
<protein>
    <submittedName>
        <fullName evidence="1">Uncharacterized protein</fullName>
    </submittedName>
</protein>
<organism evidence="1 2">
    <name type="scientific">Arcicella rosea</name>
    <dbReference type="NCBI Taxonomy" id="502909"/>
    <lineage>
        <taxon>Bacteria</taxon>
        <taxon>Pseudomonadati</taxon>
        <taxon>Bacteroidota</taxon>
        <taxon>Cytophagia</taxon>
        <taxon>Cytophagales</taxon>
        <taxon>Flectobacillaceae</taxon>
        <taxon>Arcicella</taxon>
    </lineage>
</organism>
<sequence length="245" mass="27441">MSTTSESGQAKNLANLEILISYCINFEERYNPSREDLKIANLQALLTKTKAALAEHSLKVVAQNHAISQRQEAFAPLKSLSTKLVNAFRISGVDDLTVARAKAINRKIQGKKALSTLKRMKKETPEEPIVTISTSQQSYNYLVEHLDALVRLLAAHSEYNPHEVPLQIPTLKDYINQLKACNLAVMNAHVAYEGSRSTKNILLYHDKTGLLDIALDVKAYIKVIFGVKSYEYGLIKGISFKRRDI</sequence>
<dbReference type="RefSeq" id="WP_184133532.1">
    <property type="nucleotide sequence ID" value="NZ_JACHKT010000011.1"/>
</dbReference>
<keyword evidence="2" id="KW-1185">Reference proteome</keyword>
<dbReference type="EMBL" id="JACHKT010000011">
    <property type="protein sequence ID" value="MBB6003216.1"/>
    <property type="molecule type" value="Genomic_DNA"/>
</dbReference>
<name>A0A841EJV0_9BACT</name>
<evidence type="ECO:0000313" key="1">
    <source>
        <dbReference type="EMBL" id="MBB6003216.1"/>
    </source>
</evidence>
<proteinExistence type="predicted"/>
<comment type="caution">
    <text evidence="1">The sequence shown here is derived from an EMBL/GenBank/DDBJ whole genome shotgun (WGS) entry which is preliminary data.</text>
</comment>
<accession>A0A841EJV0</accession>
<dbReference type="AlphaFoldDB" id="A0A841EJV0"/>
<reference evidence="1 2" key="1">
    <citation type="submission" date="2020-08" db="EMBL/GenBank/DDBJ databases">
        <title>Functional genomics of gut bacteria from endangered species of beetles.</title>
        <authorList>
            <person name="Carlos-Shanley C."/>
        </authorList>
    </citation>
    <scope>NUCLEOTIDE SEQUENCE [LARGE SCALE GENOMIC DNA]</scope>
    <source>
        <strain evidence="1 2">S00070</strain>
    </source>
</reference>